<dbReference type="InterPro" id="IPR012164">
    <property type="entry name" value="Rpa12/Rpb9/Rpc10/TFS"/>
</dbReference>
<feature type="binding site" evidence="8">
    <location>
        <position position="92"/>
    </location>
    <ligand>
        <name>Zn(2+)</name>
        <dbReference type="ChEBI" id="CHEBI:29105"/>
        <label>2</label>
    </ligand>
</feature>
<evidence type="ECO:0000256" key="11">
    <source>
        <dbReference type="SAM" id="MobiDB-lite"/>
    </source>
</evidence>
<dbReference type="PANTHER" id="PTHR11239">
    <property type="entry name" value="DNA-DIRECTED RNA POLYMERASE"/>
    <property type="match status" value="1"/>
</dbReference>
<keyword evidence="2 8" id="KW-0479">Metal-binding</keyword>
<proteinExistence type="inferred from homology"/>
<keyword evidence="3 9" id="KW-0863">Zinc-finger</keyword>
<accession>A0A1J5UAQ8</accession>
<dbReference type="GO" id="GO:0006351">
    <property type="term" value="P:DNA-templated transcription"/>
    <property type="evidence" value="ECO:0007669"/>
    <property type="project" value="InterPro"/>
</dbReference>
<dbReference type="PROSITE" id="PS51133">
    <property type="entry name" value="ZF_TFIIS_2"/>
    <property type="match status" value="1"/>
</dbReference>
<keyword evidence="5" id="KW-0805">Transcription regulation</keyword>
<dbReference type="PROSITE" id="PS00466">
    <property type="entry name" value="ZF_TFIIS_1"/>
    <property type="match status" value="1"/>
</dbReference>
<dbReference type="Pfam" id="PF02150">
    <property type="entry name" value="Zn_ribbon_RPB9"/>
    <property type="match status" value="1"/>
</dbReference>
<protein>
    <recommendedName>
        <fullName evidence="1">Transcription factor S</fullName>
    </recommendedName>
    <alternativeName>
        <fullName evidence="7">Transcription elongation factor IIS/RNA polymerase subunit homolog</fullName>
    </alternativeName>
</protein>
<reference evidence="13 14" key="1">
    <citation type="submission" date="2016-08" db="EMBL/GenBank/DDBJ databases">
        <title>New Insights into Marine Group III Euryarchaeota, from dark to light.</title>
        <authorList>
            <person name="Haro-Moreno J.M."/>
            <person name="Rodriguez-Valera F."/>
            <person name="Lopez-Garcia P."/>
            <person name="Moreira D."/>
            <person name="Martin-Cuadrado A.B."/>
        </authorList>
    </citation>
    <scope>NUCLEOTIDE SEQUENCE [LARGE SCALE GENOMIC DNA]</scope>
    <source>
        <strain evidence="13">CG-Epi2</strain>
    </source>
</reference>
<dbReference type="SUPFAM" id="SSF57783">
    <property type="entry name" value="Zinc beta-ribbon"/>
    <property type="match status" value="1"/>
</dbReference>
<dbReference type="GO" id="GO:0003676">
    <property type="term" value="F:nucleic acid binding"/>
    <property type="evidence" value="ECO:0007669"/>
    <property type="project" value="InterPro"/>
</dbReference>
<gene>
    <name evidence="13" type="ORF">BET99_02715</name>
</gene>
<evidence type="ECO:0000256" key="1">
    <source>
        <dbReference type="ARBA" id="ARBA00018272"/>
    </source>
</evidence>
<dbReference type="GO" id="GO:0003899">
    <property type="term" value="F:DNA-directed RNA polymerase activity"/>
    <property type="evidence" value="ECO:0007669"/>
    <property type="project" value="InterPro"/>
</dbReference>
<organism evidence="13 14">
    <name type="scientific">Marine Group III euryarchaeote CG-Epi2</name>
    <dbReference type="NCBI Taxonomy" id="1888996"/>
    <lineage>
        <taxon>Archaea</taxon>
        <taxon>Methanobacteriati</taxon>
        <taxon>Thermoplasmatota</taxon>
        <taxon>Thermoplasmata</taxon>
        <taxon>Candidatus Thermoprofundales</taxon>
    </lineage>
</organism>
<dbReference type="PROSITE" id="PS01030">
    <property type="entry name" value="RNA_POL_M_15KD"/>
    <property type="match status" value="1"/>
</dbReference>
<dbReference type="AlphaFoldDB" id="A0A1J5UAQ8"/>
<dbReference type="GO" id="GO:0008270">
    <property type="term" value="F:zinc ion binding"/>
    <property type="evidence" value="ECO:0007669"/>
    <property type="project" value="UniProtKB-KW"/>
</dbReference>
<dbReference type="InterPro" id="IPR006288">
    <property type="entry name" value="TFS"/>
</dbReference>
<comment type="caution">
    <text evidence="13">The sequence shown here is derived from an EMBL/GenBank/DDBJ whole genome shotgun (WGS) entry which is preliminary data.</text>
</comment>
<name>A0A1J5UAQ8_9ARCH</name>
<dbReference type="Gene3D" id="2.20.25.10">
    <property type="match status" value="1"/>
</dbReference>
<feature type="binding site" evidence="8">
    <location>
        <position position="23"/>
    </location>
    <ligand>
        <name>Zn(2+)</name>
        <dbReference type="ChEBI" id="CHEBI:29105"/>
        <label>1</label>
    </ligand>
</feature>
<dbReference type="InterPro" id="IPR001529">
    <property type="entry name" value="Zn_ribbon_RPB9"/>
</dbReference>
<feature type="binding site" evidence="8">
    <location>
        <position position="7"/>
    </location>
    <ligand>
        <name>Zn(2+)</name>
        <dbReference type="ChEBI" id="CHEBI:29105"/>
        <label>1</label>
    </ligand>
</feature>
<feature type="binding site" evidence="8">
    <location>
        <position position="89"/>
    </location>
    <ligand>
        <name>Zn(2+)</name>
        <dbReference type="ChEBI" id="CHEBI:29105"/>
        <label>2</label>
    </ligand>
</feature>
<evidence type="ECO:0000256" key="3">
    <source>
        <dbReference type="ARBA" id="ARBA00022771"/>
    </source>
</evidence>
<evidence type="ECO:0000256" key="5">
    <source>
        <dbReference type="ARBA" id="ARBA00023015"/>
    </source>
</evidence>
<dbReference type="Gene3D" id="2.20.70.10">
    <property type="match status" value="1"/>
</dbReference>
<dbReference type="SMART" id="SM00440">
    <property type="entry name" value="ZnF_C2C2"/>
    <property type="match status" value="1"/>
</dbReference>
<feature type="compositionally biased region" description="Basic residues" evidence="11">
    <location>
        <begin position="22"/>
        <end position="34"/>
    </location>
</feature>
<keyword evidence="4 8" id="KW-0862">Zinc</keyword>
<feature type="compositionally biased region" description="Basic and acidic residues" evidence="11">
    <location>
        <begin position="35"/>
        <end position="45"/>
    </location>
</feature>
<feature type="binding site" evidence="8">
    <location>
        <position position="20"/>
    </location>
    <ligand>
        <name>Zn(2+)</name>
        <dbReference type="ChEBI" id="CHEBI:29105"/>
        <label>1</label>
    </ligand>
</feature>
<dbReference type="SMART" id="SM00661">
    <property type="entry name" value="RPOL9"/>
    <property type="match status" value="1"/>
</dbReference>
<evidence type="ECO:0000259" key="12">
    <source>
        <dbReference type="PROSITE" id="PS51133"/>
    </source>
</evidence>
<feature type="binding site" evidence="8">
    <location>
        <position position="64"/>
    </location>
    <ligand>
        <name>Zn(2+)</name>
        <dbReference type="ChEBI" id="CHEBI:29105"/>
        <label>2</label>
    </ligand>
</feature>
<evidence type="ECO:0000256" key="2">
    <source>
        <dbReference type="ARBA" id="ARBA00022723"/>
    </source>
</evidence>
<dbReference type="InterPro" id="IPR019761">
    <property type="entry name" value="DNA-dir_RNA_pol-M_15_CS"/>
</dbReference>
<sequence length="99" mass="11527">MLFCPECKAIMYPDGDKLKCKRCGHSQSKGKPKITSREREDKEMVVTEGVEGTLPKTNIICPKCKHNEATYYLRQTRAADEPTTRFYQCTGCKNRWREY</sequence>
<dbReference type="PANTHER" id="PTHR11239:SF12">
    <property type="entry name" value="DNA-DIRECTED RNA POLYMERASE III SUBUNIT RPC10"/>
    <property type="match status" value="1"/>
</dbReference>
<feature type="domain" description="TFIIS-type" evidence="12">
    <location>
        <begin position="57"/>
        <end position="97"/>
    </location>
</feature>
<evidence type="ECO:0000256" key="10">
    <source>
        <dbReference type="RuleBase" id="RU003474"/>
    </source>
</evidence>
<keyword evidence="6 10" id="KW-0804">Transcription</keyword>
<comment type="similarity">
    <text evidence="10">Belongs to the archaeal rpoM/eukaryotic RPA12/RPB9/RPC11 RNA polymerase family.</text>
</comment>
<dbReference type="CDD" id="cd10511">
    <property type="entry name" value="Zn-ribbon_TFS"/>
    <property type="match status" value="1"/>
</dbReference>
<feature type="zinc finger region" description="C4-type" evidence="9">
    <location>
        <begin position="4"/>
        <end position="23"/>
    </location>
</feature>
<feature type="binding site" evidence="8">
    <location>
        <position position="61"/>
    </location>
    <ligand>
        <name>Zn(2+)</name>
        <dbReference type="ChEBI" id="CHEBI:29105"/>
        <label>2</label>
    </ligand>
</feature>
<dbReference type="PIRSF" id="PIRSF005586">
    <property type="entry name" value="RNApol_RpoM"/>
    <property type="match status" value="1"/>
</dbReference>
<dbReference type="NCBIfam" id="TIGR01384">
    <property type="entry name" value="TFS_arch"/>
    <property type="match status" value="1"/>
</dbReference>
<evidence type="ECO:0000256" key="9">
    <source>
        <dbReference type="PIRSR" id="PIRSR005586-2"/>
    </source>
</evidence>
<evidence type="ECO:0000256" key="6">
    <source>
        <dbReference type="ARBA" id="ARBA00023163"/>
    </source>
</evidence>
<evidence type="ECO:0000256" key="7">
    <source>
        <dbReference type="ARBA" id="ARBA00032962"/>
    </source>
</evidence>
<dbReference type="InterPro" id="IPR001222">
    <property type="entry name" value="Znf_TFIIS"/>
</dbReference>
<dbReference type="Pfam" id="PF01096">
    <property type="entry name" value="Zn_ribbon_TFIIS"/>
    <property type="match status" value="1"/>
</dbReference>
<dbReference type="Proteomes" id="UP000183615">
    <property type="component" value="Unassembled WGS sequence"/>
</dbReference>
<evidence type="ECO:0000256" key="4">
    <source>
        <dbReference type="ARBA" id="ARBA00022833"/>
    </source>
</evidence>
<evidence type="ECO:0000256" key="8">
    <source>
        <dbReference type="PIRSR" id="PIRSR005586-1"/>
    </source>
</evidence>
<feature type="region of interest" description="Disordered" evidence="11">
    <location>
        <begin position="22"/>
        <end position="45"/>
    </location>
</feature>
<feature type="binding site" evidence="8">
    <location>
        <position position="4"/>
    </location>
    <ligand>
        <name>Zn(2+)</name>
        <dbReference type="ChEBI" id="CHEBI:29105"/>
        <label>1</label>
    </ligand>
</feature>
<dbReference type="GO" id="GO:0006355">
    <property type="term" value="P:regulation of DNA-templated transcription"/>
    <property type="evidence" value="ECO:0007669"/>
    <property type="project" value="InterPro"/>
</dbReference>
<evidence type="ECO:0000313" key="14">
    <source>
        <dbReference type="Proteomes" id="UP000183615"/>
    </source>
</evidence>
<evidence type="ECO:0000313" key="13">
    <source>
        <dbReference type="EMBL" id="OIR21350.1"/>
    </source>
</evidence>
<dbReference type="EMBL" id="MIYZ01000043">
    <property type="protein sequence ID" value="OIR21350.1"/>
    <property type="molecule type" value="Genomic_DNA"/>
</dbReference>